<dbReference type="InterPro" id="IPR000298">
    <property type="entry name" value="Cyt_c_oxidase-like_su3"/>
</dbReference>
<dbReference type="AlphaFoldDB" id="A0A1W6MYY7"/>
<name>A0A1W6MYY7_9HYPH</name>
<keyword evidence="5" id="KW-1278">Translocase</keyword>
<feature type="transmembrane region" description="Helical" evidence="10">
    <location>
        <begin position="188"/>
        <end position="210"/>
    </location>
</feature>
<gene>
    <name evidence="12" type="ORF">B1812_18775</name>
</gene>
<feature type="domain" description="Heme-copper oxidase subunit III family profile" evidence="11">
    <location>
        <begin position="12"/>
        <end position="296"/>
    </location>
</feature>
<dbReference type="InterPro" id="IPR024791">
    <property type="entry name" value="Cyt_c/ubiquinol_Oxase_su3"/>
</dbReference>
<dbReference type="PANTHER" id="PTHR11403:SF7">
    <property type="entry name" value="CYTOCHROME C OXIDASE SUBUNIT 3"/>
    <property type="match status" value="1"/>
</dbReference>
<evidence type="ECO:0000256" key="9">
    <source>
        <dbReference type="ARBA" id="ARBA00031625"/>
    </source>
</evidence>
<feature type="transmembrane region" description="Helical" evidence="10">
    <location>
        <begin position="99"/>
        <end position="122"/>
    </location>
</feature>
<keyword evidence="13" id="KW-1185">Reference proteome</keyword>
<evidence type="ECO:0000256" key="1">
    <source>
        <dbReference type="ARBA" id="ARBA00004141"/>
    </source>
</evidence>
<evidence type="ECO:0000256" key="10">
    <source>
        <dbReference type="SAM" id="Phobius"/>
    </source>
</evidence>
<evidence type="ECO:0000313" key="12">
    <source>
        <dbReference type="EMBL" id="ARN82797.1"/>
    </source>
</evidence>
<dbReference type="CDD" id="cd01665">
    <property type="entry name" value="Cyt_c_Oxidase_III"/>
    <property type="match status" value="1"/>
</dbReference>
<dbReference type="PROSITE" id="PS50253">
    <property type="entry name" value="COX3"/>
    <property type="match status" value="1"/>
</dbReference>
<dbReference type="GO" id="GO:0004129">
    <property type="term" value="F:cytochrome-c oxidase activity"/>
    <property type="evidence" value="ECO:0007669"/>
    <property type="project" value="UniProtKB-EC"/>
</dbReference>
<proteinExistence type="inferred from homology"/>
<dbReference type="GO" id="GO:0016020">
    <property type="term" value="C:membrane"/>
    <property type="evidence" value="ECO:0007669"/>
    <property type="project" value="UniProtKB-SubCell"/>
</dbReference>
<comment type="subcellular location">
    <subcellularLocation>
        <location evidence="1">Membrane</location>
        <topology evidence="1">Multi-pass membrane protein</topology>
    </subcellularLocation>
</comment>
<dbReference type="STRING" id="655015.B1812_18775"/>
<dbReference type="SUPFAM" id="SSF81452">
    <property type="entry name" value="Cytochrome c oxidase subunit III-like"/>
    <property type="match status" value="1"/>
</dbReference>
<reference evidence="12 13" key="1">
    <citation type="submission" date="2017-02" db="EMBL/GenBank/DDBJ databases">
        <authorList>
            <person name="Peterson S.W."/>
        </authorList>
    </citation>
    <scope>NUCLEOTIDE SEQUENCE [LARGE SCALE GENOMIC DNA]</scope>
    <source>
        <strain evidence="12 13">S285</strain>
    </source>
</reference>
<evidence type="ECO:0000256" key="4">
    <source>
        <dbReference type="ARBA" id="ARBA00022692"/>
    </source>
</evidence>
<comment type="similarity">
    <text evidence="2">Belongs to the cytochrome c oxidase subunit 3 family.</text>
</comment>
<evidence type="ECO:0000256" key="6">
    <source>
        <dbReference type="ARBA" id="ARBA00022989"/>
    </source>
</evidence>
<feature type="transmembrane region" description="Helical" evidence="10">
    <location>
        <begin position="230"/>
        <end position="255"/>
    </location>
</feature>
<dbReference type="Pfam" id="PF00510">
    <property type="entry name" value="COX3"/>
    <property type="match status" value="1"/>
</dbReference>
<dbReference type="OrthoDB" id="9810850at2"/>
<feature type="transmembrane region" description="Helical" evidence="10">
    <location>
        <begin position="275"/>
        <end position="295"/>
    </location>
</feature>
<dbReference type="Gene3D" id="1.10.287.70">
    <property type="match status" value="1"/>
</dbReference>
<evidence type="ECO:0000259" key="11">
    <source>
        <dbReference type="PROSITE" id="PS50253"/>
    </source>
</evidence>
<dbReference type="GO" id="GO:0019646">
    <property type="term" value="P:aerobic electron transport chain"/>
    <property type="evidence" value="ECO:0007669"/>
    <property type="project" value="InterPro"/>
</dbReference>
<feature type="transmembrane region" description="Helical" evidence="10">
    <location>
        <begin position="155"/>
        <end position="176"/>
    </location>
</feature>
<dbReference type="KEGG" id="mbry:B1812_18775"/>
<evidence type="ECO:0000256" key="2">
    <source>
        <dbReference type="ARBA" id="ARBA00010581"/>
    </source>
</evidence>
<sequence>MTHEVTTGPSDKDRNYCLVDPSPWPIVMSFAVLILATGAVIWLSGHKGEAIFPHSKEIGAGGFFLGLAAVLATMFVWWRDVINEANRPGWHTPGVQNGLRWGMALFIFSEVMFFVAWFWAFFDSATFPNDAVQYMRTEVFGGLWPPKGTMVIDPWHLPIINTIILVSSGGTLMWGLKGLKENNRGQLIKGLMFTIGLGLLFTTLQVYEFIHAPFVFGYDPRHPTANNYGSTFFMATGFHGFHVVVGTIFLFVCLLRARAGAFSAHNHLGLEFAEWYWHFVDAVWIFLFICIYVWGNWGGVME</sequence>
<evidence type="ECO:0000256" key="5">
    <source>
        <dbReference type="ARBA" id="ARBA00022967"/>
    </source>
</evidence>
<dbReference type="PANTHER" id="PTHR11403">
    <property type="entry name" value="CYTOCHROME C OXIDASE SUBUNIT III"/>
    <property type="match status" value="1"/>
</dbReference>
<keyword evidence="6 10" id="KW-1133">Transmembrane helix</keyword>
<feature type="transmembrane region" description="Helical" evidence="10">
    <location>
        <begin position="24"/>
        <end position="43"/>
    </location>
</feature>
<protein>
    <recommendedName>
        <fullName evidence="3">cytochrome-c oxidase</fullName>
        <ecNumber evidence="3">7.1.1.9</ecNumber>
    </recommendedName>
    <alternativeName>
        <fullName evidence="8">Cytochrome aa3 subunit 3</fullName>
    </alternativeName>
    <alternativeName>
        <fullName evidence="9">Cytochrome c oxidase polypeptide III</fullName>
    </alternativeName>
</protein>
<feature type="transmembrane region" description="Helical" evidence="10">
    <location>
        <begin position="58"/>
        <end position="78"/>
    </location>
</feature>
<dbReference type="InterPro" id="IPR033945">
    <property type="entry name" value="Cyt_c_oxase_su3_dom"/>
</dbReference>
<evidence type="ECO:0000256" key="8">
    <source>
        <dbReference type="ARBA" id="ARBA00031400"/>
    </source>
</evidence>
<evidence type="ECO:0000256" key="7">
    <source>
        <dbReference type="ARBA" id="ARBA00023136"/>
    </source>
</evidence>
<keyword evidence="7 10" id="KW-0472">Membrane</keyword>
<dbReference type="EMBL" id="CP019948">
    <property type="protein sequence ID" value="ARN82797.1"/>
    <property type="molecule type" value="Genomic_DNA"/>
</dbReference>
<accession>A0A1W6MYY7</accession>
<dbReference type="RefSeq" id="WP_085772931.1">
    <property type="nucleotide sequence ID" value="NZ_AP027149.1"/>
</dbReference>
<dbReference type="Gene3D" id="1.20.120.80">
    <property type="entry name" value="Cytochrome c oxidase, subunit III, four-helix bundle"/>
    <property type="match status" value="1"/>
</dbReference>
<evidence type="ECO:0000313" key="13">
    <source>
        <dbReference type="Proteomes" id="UP000193978"/>
    </source>
</evidence>
<keyword evidence="4 10" id="KW-0812">Transmembrane</keyword>
<organism evidence="12 13">
    <name type="scientific">Methylocystis bryophila</name>
    <dbReference type="NCBI Taxonomy" id="655015"/>
    <lineage>
        <taxon>Bacteria</taxon>
        <taxon>Pseudomonadati</taxon>
        <taxon>Pseudomonadota</taxon>
        <taxon>Alphaproteobacteria</taxon>
        <taxon>Hyphomicrobiales</taxon>
        <taxon>Methylocystaceae</taxon>
        <taxon>Methylocystis</taxon>
    </lineage>
</organism>
<dbReference type="InterPro" id="IPR035973">
    <property type="entry name" value="Cyt_c_oxidase_su3-like_sf"/>
</dbReference>
<dbReference type="EC" id="7.1.1.9" evidence="3"/>
<evidence type="ECO:0000256" key="3">
    <source>
        <dbReference type="ARBA" id="ARBA00012949"/>
    </source>
</evidence>
<dbReference type="Proteomes" id="UP000193978">
    <property type="component" value="Chromosome"/>
</dbReference>
<dbReference type="InterPro" id="IPR013833">
    <property type="entry name" value="Cyt_c_oxidase_su3_a-hlx"/>
</dbReference>